<dbReference type="PANTHER" id="PTHR47506">
    <property type="entry name" value="TRANSCRIPTIONAL REGULATORY PROTEIN"/>
    <property type="match status" value="1"/>
</dbReference>
<dbReference type="Pfam" id="PF14246">
    <property type="entry name" value="TetR_C_7"/>
    <property type="match status" value="1"/>
</dbReference>
<evidence type="ECO:0000259" key="6">
    <source>
        <dbReference type="PROSITE" id="PS50977"/>
    </source>
</evidence>
<keyword evidence="1" id="KW-0805">Transcription regulation</keyword>
<name>A0ABS3XCR3_9ACTN</name>
<dbReference type="Proteomes" id="UP001519064">
    <property type="component" value="Unassembled WGS sequence"/>
</dbReference>
<dbReference type="SUPFAM" id="SSF46689">
    <property type="entry name" value="Homeodomain-like"/>
    <property type="match status" value="1"/>
</dbReference>
<dbReference type="PANTHER" id="PTHR47506:SF6">
    <property type="entry name" value="HTH-TYPE TRANSCRIPTIONAL REPRESSOR NEMR"/>
    <property type="match status" value="1"/>
</dbReference>
<feature type="compositionally biased region" description="Basic and acidic residues" evidence="5">
    <location>
        <begin position="11"/>
        <end position="22"/>
    </location>
</feature>
<keyword evidence="3" id="KW-0804">Transcription</keyword>
<dbReference type="InterPro" id="IPR039536">
    <property type="entry name" value="TetR_C_Proteobacteria"/>
</dbReference>
<feature type="domain" description="HTH tetR-type" evidence="6">
    <location>
        <begin position="23"/>
        <end position="83"/>
    </location>
</feature>
<evidence type="ECO:0000256" key="3">
    <source>
        <dbReference type="ARBA" id="ARBA00023163"/>
    </source>
</evidence>
<dbReference type="Pfam" id="PF00440">
    <property type="entry name" value="TetR_N"/>
    <property type="match status" value="1"/>
</dbReference>
<comment type="caution">
    <text evidence="7">The sequence shown here is derived from an EMBL/GenBank/DDBJ whole genome shotgun (WGS) entry which is preliminary data.</text>
</comment>
<evidence type="ECO:0000313" key="8">
    <source>
        <dbReference type="Proteomes" id="UP001519064"/>
    </source>
</evidence>
<evidence type="ECO:0000256" key="1">
    <source>
        <dbReference type="ARBA" id="ARBA00023015"/>
    </source>
</evidence>
<feature type="DNA-binding region" description="H-T-H motif" evidence="4">
    <location>
        <begin position="46"/>
        <end position="65"/>
    </location>
</feature>
<evidence type="ECO:0000256" key="4">
    <source>
        <dbReference type="PROSITE-ProRule" id="PRU00335"/>
    </source>
</evidence>
<sequence length="226" mass="25243">MSGEGASRQGDAQRRRGEQKRGEELRRHILFAAKDVFQETGYERASMDAVALRAKTSKRSLYAHFESKDKLFLAVLDLIRELYLGRLKTPDAYAEDQAEAVTLFCGRFLQLMTWEPQVRTCRLSISVAERQPGSSNAYFDAVIASTLERLSAYLAEHCAMSVADGTALAEDLISRTVLPRLLRTLLNVERPITDDPDDAALAEQVDLDAMRRVVATALPSRPARPE</sequence>
<dbReference type="PRINTS" id="PR00455">
    <property type="entry name" value="HTHTETR"/>
</dbReference>
<keyword evidence="2 4" id="KW-0238">DNA-binding</keyword>
<evidence type="ECO:0000313" key="7">
    <source>
        <dbReference type="EMBL" id="MBO8192847.1"/>
    </source>
</evidence>
<keyword evidence="8" id="KW-1185">Reference proteome</keyword>
<organism evidence="7 8">
    <name type="scientific">Streptomyces oryzae</name>
    <dbReference type="NCBI Taxonomy" id="1434886"/>
    <lineage>
        <taxon>Bacteria</taxon>
        <taxon>Bacillati</taxon>
        <taxon>Actinomycetota</taxon>
        <taxon>Actinomycetes</taxon>
        <taxon>Kitasatosporales</taxon>
        <taxon>Streptomycetaceae</taxon>
        <taxon>Streptomyces</taxon>
    </lineage>
</organism>
<feature type="region of interest" description="Disordered" evidence="5">
    <location>
        <begin position="1"/>
        <end position="22"/>
    </location>
</feature>
<dbReference type="InterPro" id="IPR009057">
    <property type="entry name" value="Homeodomain-like_sf"/>
</dbReference>
<dbReference type="EMBL" id="JADKMA010000061">
    <property type="protein sequence ID" value="MBO8192847.1"/>
    <property type="molecule type" value="Genomic_DNA"/>
</dbReference>
<reference evidence="7 8" key="1">
    <citation type="submission" date="2020-11" db="EMBL/GenBank/DDBJ databases">
        <title>Streptomyces spirodelae sp. nov., isolated from duckweed.</title>
        <authorList>
            <person name="Saimee Y."/>
            <person name="Duangmal K."/>
        </authorList>
    </citation>
    <scope>NUCLEOTIDE SEQUENCE [LARGE SCALE GENOMIC DNA]</scope>
    <source>
        <strain evidence="7 8">S16-07</strain>
    </source>
</reference>
<evidence type="ECO:0000256" key="2">
    <source>
        <dbReference type="ARBA" id="ARBA00023125"/>
    </source>
</evidence>
<gene>
    <name evidence="7" type="ORF">ITI46_14390</name>
</gene>
<proteinExistence type="predicted"/>
<dbReference type="PROSITE" id="PS50977">
    <property type="entry name" value="HTH_TETR_2"/>
    <property type="match status" value="1"/>
</dbReference>
<dbReference type="InterPro" id="IPR001647">
    <property type="entry name" value="HTH_TetR"/>
</dbReference>
<accession>A0ABS3XCR3</accession>
<dbReference type="Gene3D" id="1.10.357.10">
    <property type="entry name" value="Tetracycline Repressor, domain 2"/>
    <property type="match status" value="1"/>
</dbReference>
<protein>
    <submittedName>
        <fullName evidence="7">TetR/AcrR family transcriptional regulator</fullName>
    </submittedName>
</protein>
<evidence type="ECO:0000256" key="5">
    <source>
        <dbReference type="SAM" id="MobiDB-lite"/>
    </source>
</evidence>